<dbReference type="PROSITE" id="PS00028">
    <property type="entry name" value="ZINC_FINGER_C2H2_1"/>
    <property type="match status" value="7"/>
</dbReference>
<dbReference type="AlphaFoldDB" id="A0A8C4E9K1"/>
<feature type="domain" description="C2H2-type" evidence="8">
    <location>
        <begin position="93"/>
        <end position="120"/>
    </location>
</feature>
<feature type="domain" description="C2H2-type" evidence="8">
    <location>
        <begin position="161"/>
        <end position="188"/>
    </location>
</feature>
<feature type="domain" description="C2H2-type" evidence="8">
    <location>
        <begin position="300"/>
        <end position="327"/>
    </location>
</feature>
<protein>
    <recommendedName>
        <fullName evidence="8">C2H2-type domain-containing protein</fullName>
    </recommendedName>
</protein>
<name>A0A8C4E9K1_DICLA</name>
<evidence type="ECO:0000313" key="10">
    <source>
        <dbReference type="Proteomes" id="UP000694389"/>
    </source>
</evidence>
<evidence type="ECO:0000256" key="7">
    <source>
        <dbReference type="PROSITE-ProRule" id="PRU00042"/>
    </source>
</evidence>
<dbReference type="FunFam" id="3.30.160.60:FF:001049">
    <property type="entry name" value="zinc finger protein 319"/>
    <property type="match status" value="1"/>
</dbReference>
<keyword evidence="2" id="KW-0479">Metal-binding</keyword>
<evidence type="ECO:0000259" key="8">
    <source>
        <dbReference type="PROSITE" id="PS50157"/>
    </source>
</evidence>
<dbReference type="PANTHER" id="PTHR16515">
    <property type="entry name" value="PR DOMAIN ZINC FINGER PROTEIN"/>
    <property type="match status" value="1"/>
</dbReference>
<dbReference type="GO" id="GO:0008270">
    <property type="term" value="F:zinc ion binding"/>
    <property type="evidence" value="ECO:0007669"/>
    <property type="project" value="UniProtKB-KW"/>
</dbReference>
<dbReference type="InterPro" id="IPR036236">
    <property type="entry name" value="Znf_C2H2_sf"/>
</dbReference>
<dbReference type="PANTHER" id="PTHR16515:SF66">
    <property type="entry name" value="C2H2-TYPE DOMAIN-CONTAINING PROTEIN"/>
    <property type="match status" value="1"/>
</dbReference>
<keyword evidence="3" id="KW-0677">Repeat</keyword>
<organism evidence="9 10">
    <name type="scientific">Dicentrarchus labrax</name>
    <name type="common">European seabass</name>
    <name type="synonym">Morone labrax</name>
    <dbReference type="NCBI Taxonomy" id="13489"/>
    <lineage>
        <taxon>Eukaryota</taxon>
        <taxon>Metazoa</taxon>
        <taxon>Chordata</taxon>
        <taxon>Craniata</taxon>
        <taxon>Vertebrata</taxon>
        <taxon>Euteleostomi</taxon>
        <taxon>Actinopterygii</taxon>
        <taxon>Neopterygii</taxon>
        <taxon>Teleostei</taxon>
        <taxon>Neoteleostei</taxon>
        <taxon>Acanthomorphata</taxon>
        <taxon>Eupercaria</taxon>
        <taxon>Moronidae</taxon>
        <taxon>Dicentrarchus</taxon>
    </lineage>
</organism>
<feature type="domain" description="C2H2-type" evidence="8">
    <location>
        <begin position="328"/>
        <end position="356"/>
    </location>
</feature>
<keyword evidence="6" id="KW-0539">Nucleus</keyword>
<feature type="domain" description="C2H2-type" evidence="8">
    <location>
        <begin position="121"/>
        <end position="148"/>
    </location>
</feature>
<dbReference type="PROSITE" id="PS50157">
    <property type="entry name" value="ZINC_FINGER_C2H2_2"/>
    <property type="match status" value="8"/>
</dbReference>
<feature type="domain" description="C2H2-type" evidence="8">
    <location>
        <begin position="30"/>
        <end position="58"/>
    </location>
</feature>
<feature type="domain" description="C2H2-type" evidence="8">
    <location>
        <begin position="2"/>
        <end position="29"/>
    </location>
</feature>
<dbReference type="FunFam" id="3.30.160.60:FF:002212">
    <property type="entry name" value="Zinc finger protein 672"/>
    <property type="match status" value="1"/>
</dbReference>
<dbReference type="FunFam" id="3.30.160.60:FF:000624">
    <property type="entry name" value="zinc finger protein 697"/>
    <property type="match status" value="3"/>
</dbReference>
<feature type="domain" description="C2H2-type" evidence="8">
    <location>
        <begin position="189"/>
        <end position="216"/>
    </location>
</feature>
<evidence type="ECO:0000256" key="4">
    <source>
        <dbReference type="ARBA" id="ARBA00022771"/>
    </source>
</evidence>
<dbReference type="InterPro" id="IPR013087">
    <property type="entry name" value="Znf_C2H2_type"/>
</dbReference>
<evidence type="ECO:0000256" key="2">
    <source>
        <dbReference type="ARBA" id="ARBA00022723"/>
    </source>
</evidence>
<dbReference type="SMART" id="SM00355">
    <property type="entry name" value="ZnF_C2H2"/>
    <property type="match status" value="8"/>
</dbReference>
<dbReference type="Proteomes" id="UP000694389">
    <property type="component" value="Unassembled WGS sequence"/>
</dbReference>
<evidence type="ECO:0000313" key="9">
    <source>
        <dbReference type="Ensembl" id="ENSDLAP00005015783.1"/>
    </source>
</evidence>
<dbReference type="GO" id="GO:0010468">
    <property type="term" value="P:regulation of gene expression"/>
    <property type="evidence" value="ECO:0007669"/>
    <property type="project" value="TreeGrafter"/>
</dbReference>
<dbReference type="InterPro" id="IPR050331">
    <property type="entry name" value="Zinc_finger"/>
</dbReference>
<dbReference type="Gene3D" id="3.30.160.60">
    <property type="entry name" value="Classic Zinc Finger"/>
    <property type="match status" value="8"/>
</dbReference>
<accession>A0A8C4E9K1</accession>
<keyword evidence="4 7" id="KW-0863">Zinc-finger</keyword>
<dbReference type="Pfam" id="PF00096">
    <property type="entry name" value="zf-C2H2"/>
    <property type="match status" value="5"/>
</dbReference>
<reference evidence="9" key="2">
    <citation type="submission" date="2025-09" db="UniProtKB">
        <authorList>
            <consortium name="Ensembl"/>
        </authorList>
    </citation>
    <scope>IDENTIFICATION</scope>
</reference>
<evidence type="ECO:0000256" key="6">
    <source>
        <dbReference type="ARBA" id="ARBA00023242"/>
    </source>
</evidence>
<dbReference type="Ensembl" id="ENSDLAT00005017101.2">
    <property type="protein sequence ID" value="ENSDLAP00005015783.1"/>
    <property type="gene ID" value="ENSDLAG00005007736.2"/>
</dbReference>
<keyword evidence="5" id="KW-0862">Zinc</keyword>
<evidence type="ECO:0000256" key="5">
    <source>
        <dbReference type="ARBA" id="ARBA00022833"/>
    </source>
</evidence>
<dbReference type="GO" id="GO:0005634">
    <property type="term" value="C:nucleus"/>
    <property type="evidence" value="ECO:0007669"/>
    <property type="project" value="UniProtKB-SubCell"/>
</dbReference>
<sequence length="394" mass="45776">MHQCSVCPKSFPSPYKLKRHYLTHTGQKPFNCEICAKAFTQSEHLKTHLQNVHHSRLPTDRLQSGDSELMTSEEQQRETYHATRKQQRINTLHQCHTCLKCFPSVSKLQRHILTHTGQRPFGCEVCGKRFRQKTHLRVHCRTHLWSRYHKQRSLYINRPPSCCSRCLKCFPSASKLQRHEMVHTGLKPFQCALCGKAFRQAPHLKTHERTHCEKKPSKAVNQPWNIRKLKVNSQQQLYPRIGVRILPKKKSVNTNTTLSNFDGAVCNGVSETLCTGREICITKVNSLCKSNVTCKKRKFHTCRICFKNFLSPYKLSRHLVTHSGIRPYKCTLCSKTFTQRGHLKIHEYKCRQSNRMSHYIQGEMVNPNHLQVKCIENLTDCTDFSVARFGCVHA</sequence>
<dbReference type="GeneTree" id="ENSGT01150000286958"/>
<evidence type="ECO:0000256" key="1">
    <source>
        <dbReference type="ARBA" id="ARBA00004123"/>
    </source>
</evidence>
<proteinExistence type="predicted"/>
<evidence type="ECO:0000256" key="3">
    <source>
        <dbReference type="ARBA" id="ARBA00022737"/>
    </source>
</evidence>
<comment type="subcellular location">
    <subcellularLocation>
        <location evidence="1">Nucleus</location>
    </subcellularLocation>
</comment>
<dbReference type="SUPFAM" id="SSF57667">
    <property type="entry name" value="beta-beta-alpha zinc fingers"/>
    <property type="match status" value="4"/>
</dbReference>
<reference evidence="9" key="1">
    <citation type="submission" date="2025-08" db="UniProtKB">
        <authorList>
            <consortium name="Ensembl"/>
        </authorList>
    </citation>
    <scope>IDENTIFICATION</scope>
</reference>
<keyword evidence="10" id="KW-1185">Reference proteome</keyword>